<dbReference type="InterPro" id="IPR002137">
    <property type="entry name" value="Beta-lactam_class-D_AS"/>
</dbReference>
<protein>
    <recommendedName>
        <fullName evidence="2 7">Beta-lactamase</fullName>
        <ecNumber evidence="2 7">3.5.2.6</ecNumber>
    </recommendedName>
</protein>
<reference evidence="10 11" key="1">
    <citation type="submission" date="2020-05" db="EMBL/GenBank/DDBJ databases">
        <title>Complete genome sequence of Deefgea sp. D17.</title>
        <authorList>
            <person name="Bae J.-W."/>
            <person name="Han J.E."/>
        </authorList>
    </citation>
    <scope>NUCLEOTIDE SEQUENCE [LARGE SCALE GENOMIC DNA]</scope>
    <source>
        <strain evidence="10 11">D17</strain>
    </source>
</reference>
<dbReference type="NCBIfam" id="NF012161">
    <property type="entry name" value="bla_class_D_main"/>
    <property type="match status" value="1"/>
</dbReference>
<keyword evidence="5 7" id="KW-0046">Antibiotic resistance</keyword>
<dbReference type="AlphaFoldDB" id="A0A6M8SVI8"/>
<dbReference type="InterPro" id="IPR001460">
    <property type="entry name" value="PCN-bd_Tpept"/>
</dbReference>
<feature type="signal peptide" evidence="8">
    <location>
        <begin position="1"/>
        <end position="40"/>
    </location>
</feature>
<evidence type="ECO:0000256" key="3">
    <source>
        <dbReference type="ARBA" id="ARBA00022729"/>
    </source>
</evidence>
<evidence type="ECO:0000256" key="2">
    <source>
        <dbReference type="ARBA" id="ARBA00012865"/>
    </source>
</evidence>
<proteinExistence type="inferred from homology"/>
<dbReference type="Gene3D" id="3.40.710.10">
    <property type="entry name" value="DD-peptidase/beta-lactamase superfamily"/>
    <property type="match status" value="1"/>
</dbReference>
<evidence type="ECO:0000313" key="10">
    <source>
        <dbReference type="EMBL" id="QKJ67300.1"/>
    </source>
</evidence>
<feature type="modified residue" description="N6-carboxylysine" evidence="6">
    <location>
        <position position="99"/>
    </location>
</feature>
<organism evidence="10 11">
    <name type="scientific">Deefgea piscis</name>
    <dbReference type="NCBI Taxonomy" id="2739061"/>
    <lineage>
        <taxon>Bacteria</taxon>
        <taxon>Pseudomonadati</taxon>
        <taxon>Pseudomonadota</taxon>
        <taxon>Betaproteobacteria</taxon>
        <taxon>Neisseriales</taxon>
        <taxon>Chitinibacteraceae</taxon>
        <taxon>Deefgea</taxon>
    </lineage>
</organism>
<dbReference type="SUPFAM" id="SSF56601">
    <property type="entry name" value="beta-lactamase/transpeptidase-like"/>
    <property type="match status" value="1"/>
</dbReference>
<dbReference type="GO" id="GO:0046677">
    <property type="term" value="P:response to antibiotic"/>
    <property type="evidence" value="ECO:0007669"/>
    <property type="project" value="UniProtKB-UniRule"/>
</dbReference>
<dbReference type="PROSITE" id="PS00337">
    <property type="entry name" value="BETA_LACTAMASE_D"/>
    <property type="match status" value="1"/>
</dbReference>
<dbReference type="Proteomes" id="UP000504844">
    <property type="component" value="Chromosome"/>
</dbReference>
<dbReference type="InterPro" id="IPR012338">
    <property type="entry name" value="Beta-lactam/transpept-like"/>
</dbReference>
<feature type="domain" description="Penicillin-binding protein transpeptidase" evidence="9">
    <location>
        <begin position="88"/>
        <end position="277"/>
    </location>
</feature>
<evidence type="ECO:0000256" key="6">
    <source>
        <dbReference type="PIRSR" id="PIRSR602137-50"/>
    </source>
</evidence>
<comment type="catalytic activity">
    <reaction evidence="7">
        <text>a beta-lactam + H2O = a substituted beta-amino acid</text>
        <dbReference type="Rhea" id="RHEA:20401"/>
        <dbReference type="ChEBI" id="CHEBI:15377"/>
        <dbReference type="ChEBI" id="CHEBI:35627"/>
        <dbReference type="ChEBI" id="CHEBI:140347"/>
        <dbReference type="EC" id="3.5.2.6"/>
    </reaction>
</comment>
<evidence type="ECO:0000256" key="7">
    <source>
        <dbReference type="RuleBase" id="RU361140"/>
    </source>
</evidence>
<name>A0A6M8SVI8_9NEIS</name>
<feature type="chain" id="PRO_5026791659" description="Beta-lactamase" evidence="8">
    <location>
        <begin position="41"/>
        <end position="293"/>
    </location>
</feature>
<keyword evidence="4 7" id="KW-0378">Hydrolase</keyword>
<comment type="similarity">
    <text evidence="1 7">Belongs to the class-D beta-lactamase family.</text>
</comment>
<keyword evidence="3 8" id="KW-0732">Signal</keyword>
<dbReference type="EMBL" id="CP054143">
    <property type="protein sequence ID" value="QKJ67300.1"/>
    <property type="molecule type" value="Genomic_DNA"/>
</dbReference>
<evidence type="ECO:0000256" key="5">
    <source>
        <dbReference type="ARBA" id="ARBA00023251"/>
    </source>
</evidence>
<dbReference type="GO" id="GO:0008658">
    <property type="term" value="F:penicillin binding"/>
    <property type="evidence" value="ECO:0007669"/>
    <property type="project" value="InterPro"/>
</dbReference>
<evidence type="ECO:0000259" key="9">
    <source>
        <dbReference type="Pfam" id="PF00905"/>
    </source>
</evidence>
<evidence type="ECO:0000256" key="1">
    <source>
        <dbReference type="ARBA" id="ARBA00007898"/>
    </source>
</evidence>
<dbReference type="Pfam" id="PF00905">
    <property type="entry name" value="Transpeptidase"/>
    <property type="match status" value="1"/>
</dbReference>
<dbReference type="EC" id="3.5.2.6" evidence="2 7"/>
<dbReference type="RefSeq" id="WP_173533803.1">
    <property type="nucleotide sequence ID" value="NZ_CP054143.1"/>
</dbReference>
<evidence type="ECO:0000313" key="11">
    <source>
        <dbReference type="Proteomes" id="UP000504844"/>
    </source>
</evidence>
<dbReference type="GO" id="GO:0008800">
    <property type="term" value="F:beta-lactamase activity"/>
    <property type="evidence" value="ECO:0007669"/>
    <property type="project" value="UniProtKB-UniRule"/>
</dbReference>
<keyword evidence="11" id="KW-1185">Reference proteome</keyword>
<dbReference type="GO" id="GO:0017001">
    <property type="term" value="P:antibiotic catabolic process"/>
    <property type="evidence" value="ECO:0007669"/>
    <property type="project" value="InterPro"/>
</dbReference>
<sequence length="293" mass="32170">MSARLPIRTTLWCVKLRRQSATHFAALLAALTLCAGLAQAQTLITPQASGFEENSQIAAVFAKAQIQGSIAILDVSQQRLVGHNGERAATRFIPASTFKIANSLIGLSRKAVSSVDEVFYHYDGQPVYLASWAHDMSLRDALRVSNVPAYQQLAKKIGLSAMQSEVSKLNYGNADIGSQVDQFWPKGPLKISPIEQSQFLARLAQTQLPLPQSAQIAVRDIMQLESGNGWTLYGKTGLYRTSPSDIGWFVGWIEENGKIYSFALNMDQAKETPLSQRIQLSKDSLQALGLMKK</sequence>
<feature type="active site" description="Acyl-ester intermediate" evidence="6">
    <location>
        <position position="96"/>
    </location>
</feature>
<evidence type="ECO:0000256" key="8">
    <source>
        <dbReference type="SAM" id="SignalP"/>
    </source>
</evidence>
<dbReference type="KEGG" id="dee:HQN60_11645"/>
<accession>A0A6M8SVI8</accession>
<evidence type="ECO:0000256" key="4">
    <source>
        <dbReference type="ARBA" id="ARBA00022801"/>
    </source>
</evidence>
<gene>
    <name evidence="10" type="primary">blaOXA</name>
    <name evidence="10" type="ORF">HQN60_11645</name>
</gene>